<gene>
    <name evidence="2" type="ORF">PV05_03266</name>
</gene>
<reference evidence="2 3" key="1">
    <citation type="submission" date="2015-01" db="EMBL/GenBank/DDBJ databases">
        <title>The Genome Sequence of Exophiala xenobiotica CBS118157.</title>
        <authorList>
            <consortium name="The Broad Institute Genomics Platform"/>
            <person name="Cuomo C."/>
            <person name="de Hoog S."/>
            <person name="Gorbushina A."/>
            <person name="Stielow B."/>
            <person name="Teixiera M."/>
            <person name="Abouelleil A."/>
            <person name="Chapman S.B."/>
            <person name="Priest M."/>
            <person name="Young S.K."/>
            <person name="Wortman J."/>
            <person name="Nusbaum C."/>
            <person name="Birren B."/>
        </authorList>
    </citation>
    <scope>NUCLEOTIDE SEQUENCE [LARGE SCALE GENOMIC DNA]</scope>
    <source>
        <strain evidence="2 3">CBS 118157</strain>
    </source>
</reference>
<feature type="compositionally biased region" description="Basic and acidic residues" evidence="1">
    <location>
        <begin position="45"/>
        <end position="59"/>
    </location>
</feature>
<dbReference type="GeneID" id="25325174"/>
<proteinExistence type="predicted"/>
<feature type="compositionally biased region" description="Polar residues" evidence="1">
    <location>
        <begin position="146"/>
        <end position="156"/>
    </location>
</feature>
<feature type="compositionally biased region" description="Low complexity" evidence="1">
    <location>
        <begin position="102"/>
        <end position="118"/>
    </location>
</feature>
<dbReference type="Proteomes" id="UP000054342">
    <property type="component" value="Unassembled WGS sequence"/>
</dbReference>
<dbReference type="EMBL" id="KN847318">
    <property type="protein sequence ID" value="KIW58768.1"/>
    <property type="molecule type" value="Genomic_DNA"/>
</dbReference>
<accession>A0A0D2ESR0</accession>
<dbReference type="AlphaFoldDB" id="A0A0D2ESR0"/>
<dbReference type="HOGENOM" id="CLU_1578550_0_0_1"/>
<protein>
    <submittedName>
        <fullName evidence="2">Uncharacterized protein</fullName>
    </submittedName>
</protein>
<dbReference type="RefSeq" id="XP_013319352.1">
    <property type="nucleotide sequence ID" value="XM_013463898.1"/>
</dbReference>
<name>A0A0D2ESR0_9EURO</name>
<keyword evidence="3" id="KW-1185">Reference proteome</keyword>
<evidence type="ECO:0000256" key="1">
    <source>
        <dbReference type="SAM" id="MobiDB-lite"/>
    </source>
</evidence>
<feature type="region of interest" description="Disordered" evidence="1">
    <location>
        <begin position="1"/>
        <end position="169"/>
    </location>
</feature>
<organism evidence="2 3">
    <name type="scientific">Exophiala xenobiotica</name>
    <dbReference type="NCBI Taxonomy" id="348802"/>
    <lineage>
        <taxon>Eukaryota</taxon>
        <taxon>Fungi</taxon>
        <taxon>Dikarya</taxon>
        <taxon>Ascomycota</taxon>
        <taxon>Pezizomycotina</taxon>
        <taxon>Eurotiomycetes</taxon>
        <taxon>Chaetothyriomycetidae</taxon>
        <taxon>Chaetothyriales</taxon>
        <taxon>Herpotrichiellaceae</taxon>
        <taxon>Exophiala</taxon>
    </lineage>
</organism>
<evidence type="ECO:0000313" key="2">
    <source>
        <dbReference type="EMBL" id="KIW58768.1"/>
    </source>
</evidence>
<evidence type="ECO:0000313" key="3">
    <source>
        <dbReference type="Proteomes" id="UP000054342"/>
    </source>
</evidence>
<sequence length="169" mass="18653">MIKEFFNISQRQNQERWDKAQMMNSEEAGKSTAECPQGALSAVTRNKDENKKENRKTESAGDGPVSCRLRSRAHRIDGASQSWSTAAAPRGISKTKSKAKSQTKSQQTATQRATQRARPGTTCRTGSKGFHTIIDKKDRPGCENLARQSSREQSPSARAPSSVIQDSRQ</sequence>